<evidence type="ECO:0000256" key="1">
    <source>
        <dbReference type="ARBA" id="ARBA00004141"/>
    </source>
</evidence>
<evidence type="ECO:0000256" key="5">
    <source>
        <dbReference type="ARBA" id="ARBA00023136"/>
    </source>
</evidence>
<dbReference type="PANTHER" id="PTHR21716">
    <property type="entry name" value="TRANSMEMBRANE PROTEIN"/>
    <property type="match status" value="1"/>
</dbReference>
<sequence length="373" mass="40143">MRQPQTDQQRITNRMLGVILMLMCFAALYVAKDLVLPLVLGVMLALTLSPFVRAIGRLGVPVPVAAILATFGMAALAITGVALLGGTVTSWFDDIPRITEEVKYKLRDLSHTLQAVKDASEQVGNVTSGGATEETEKVVVQQPGLLTAAVSSLAEFSTSLVVGLILALFLLSSGNMYYLKIVEALPRRSDKKRALRILHDIERRMSYYLLAITTINAGLGVSVGVAMYLVGVPYPLVWGLAAFALNFLPYLGGALGTLGVAAFSLVTFESLTYAMVAPLVYFTLTSLEAQFITPVLLGIRMKMNTVAVFVSVIFWAWLWGIPGALIAVPILAVIKTICDHIEGLSTFGNFLSVAEEPIDHEAACKDTPDPEGH</sequence>
<evidence type="ECO:0000256" key="3">
    <source>
        <dbReference type="ARBA" id="ARBA00022692"/>
    </source>
</evidence>
<keyword evidence="4 6" id="KW-1133">Transmembrane helix</keyword>
<dbReference type="Proteomes" id="UP000628017">
    <property type="component" value="Unassembled WGS sequence"/>
</dbReference>
<protein>
    <submittedName>
        <fullName evidence="7">AI-2E family transporter</fullName>
    </submittedName>
</protein>
<name>A0A916R283_9RHOB</name>
<feature type="transmembrane region" description="Helical" evidence="6">
    <location>
        <begin position="273"/>
        <end position="292"/>
    </location>
</feature>
<comment type="similarity">
    <text evidence="2">Belongs to the autoinducer-2 exporter (AI-2E) (TC 2.A.86) family.</text>
</comment>
<feature type="transmembrane region" description="Helical" evidence="6">
    <location>
        <begin position="236"/>
        <end position="266"/>
    </location>
</feature>
<evidence type="ECO:0000256" key="4">
    <source>
        <dbReference type="ARBA" id="ARBA00022989"/>
    </source>
</evidence>
<dbReference type="GO" id="GO:0016020">
    <property type="term" value="C:membrane"/>
    <property type="evidence" value="ECO:0007669"/>
    <property type="project" value="UniProtKB-SubCell"/>
</dbReference>
<feature type="transmembrane region" description="Helical" evidence="6">
    <location>
        <begin position="160"/>
        <end position="186"/>
    </location>
</feature>
<dbReference type="GO" id="GO:0055085">
    <property type="term" value="P:transmembrane transport"/>
    <property type="evidence" value="ECO:0007669"/>
    <property type="project" value="TreeGrafter"/>
</dbReference>
<reference evidence="7" key="1">
    <citation type="journal article" date="2014" name="Int. J. Syst. Evol. Microbiol.">
        <title>Complete genome sequence of Corynebacterium casei LMG S-19264T (=DSM 44701T), isolated from a smear-ripened cheese.</title>
        <authorList>
            <consortium name="US DOE Joint Genome Institute (JGI-PGF)"/>
            <person name="Walter F."/>
            <person name="Albersmeier A."/>
            <person name="Kalinowski J."/>
            <person name="Ruckert C."/>
        </authorList>
    </citation>
    <scope>NUCLEOTIDE SEQUENCE</scope>
    <source>
        <strain evidence="7">CGMCC 1.15880</strain>
    </source>
</reference>
<keyword evidence="8" id="KW-1185">Reference proteome</keyword>
<accession>A0A916R283</accession>
<keyword evidence="5 6" id="KW-0472">Membrane</keyword>
<evidence type="ECO:0000256" key="2">
    <source>
        <dbReference type="ARBA" id="ARBA00009773"/>
    </source>
</evidence>
<evidence type="ECO:0000313" key="7">
    <source>
        <dbReference type="EMBL" id="GGA29099.1"/>
    </source>
</evidence>
<organism evidence="7 8">
    <name type="scientific">Neptunicoccus cionae</name>
    <dbReference type="NCBI Taxonomy" id="2035344"/>
    <lineage>
        <taxon>Bacteria</taxon>
        <taxon>Pseudomonadati</taxon>
        <taxon>Pseudomonadota</taxon>
        <taxon>Alphaproteobacteria</taxon>
        <taxon>Rhodobacterales</taxon>
        <taxon>Paracoccaceae</taxon>
        <taxon>Neptunicoccus</taxon>
    </lineage>
</organism>
<comment type="subcellular location">
    <subcellularLocation>
        <location evidence="1">Membrane</location>
        <topology evidence="1">Multi-pass membrane protein</topology>
    </subcellularLocation>
</comment>
<proteinExistence type="inferred from homology"/>
<keyword evidence="3 6" id="KW-0812">Transmembrane</keyword>
<gene>
    <name evidence="7" type="ORF">GCM10011498_32790</name>
</gene>
<comment type="caution">
    <text evidence="7">The sequence shown here is derived from an EMBL/GenBank/DDBJ whole genome shotgun (WGS) entry which is preliminary data.</text>
</comment>
<evidence type="ECO:0000313" key="8">
    <source>
        <dbReference type="Proteomes" id="UP000628017"/>
    </source>
</evidence>
<reference evidence="7" key="2">
    <citation type="submission" date="2020-09" db="EMBL/GenBank/DDBJ databases">
        <authorList>
            <person name="Sun Q."/>
            <person name="Zhou Y."/>
        </authorList>
    </citation>
    <scope>NUCLEOTIDE SEQUENCE</scope>
    <source>
        <strain evidence="7">CGMCC 1.15880</strain>
    </source>
</reference>
<dbReference type="AlphaFoldDB" id="A0A916R283"/>
<feature type="transmembrane region" description="Helical" evidence="6">
    <location>
        <begin position="207"/>
        <end position="230"/>
    </location>
</feature>
<dbReference type="RefSeq" id="WP_188677916.1">
    <property type="nucleotide sequence ID" value="NZ_BMKA01000006.1"/>
</dbReference>
<evidence type="ECO:0000256" key="6">
    <source>
        <dbReference type="SAM" id="Phobius"/>
    </source>
</evidence>
<dbReference type="Pfam" id="PF01594">
    <property type="entry name" value="AI-2E_transport"/>
    <property type="match status" value="1"/>
</dbReference>
<feature type="transmembrane region" description="Helical" evidence="6">
    <location>
        <begin position="12"/>
        <end position="29"/>
    </location>
</feature>
<feature type="transmembrane region" description="Helical" evidence="6">
    <location>
        <begin position="312"/>
        <end position="334"/>
    </location>
</feature>
<feature type="transmembrane region" description="Helical" evidence="6">
    <location>
        <begin position="64"/>
        <end position="84"/>
    </location>
</feature>
<dbReference type="InterPro" id="IPR002549">
    <property type="entry name" value="AI-2E-like"/>
</dbReference>
<dbReference type="EMBL" id="BMKA01000006">
    <property type="protein sequence ID" value="GGA29099.1"/>
    <property type="molecule type" value="Genomic_DNA"/>
</dbReference>
<dbReference type="PANTHER" id="PTHR21716:SF16">
    <property type="entry name" value="BLL1467 PROTEIN"/>
    <property type="match status" value="1"/>
</dbReference>
<feature type="transmembrane region" description="Helical" evidence="6">
    <location>
        <begin position="35"/>
        <end position="52"/>
    </location>
</feature>